<dbReference type="EMBL" id="CP015103">
    <property type="protein sequence ID" value="ASJ09593.1"/>
    <property type="molecule type" value="Genomic_DNA"/>
</dbReference>
<proteinExistence type="predicted"/>
<dbReference type="AlphaFoldDB" id="A0A2Z2MZS3"/>
<dbReference type="CDD" id="cd02062">
    <property type="entry name" value="Nitro_FMN_reductase"/>
    <property type="match status" value="1"/>
</dbReference>
<dbReference type="KEGG" id="tsl:A3L11_10265"/>
<dbReference type="InterPro" id="IPR050627">
    <property type="entry name" value="Nitroreductase/BluB"/>
</dbReference>
<accession>A0A2Z2MZS3</accession>
<dbReference type="Proteomes" id="UP000250125">
    <property type="component" value="Chromosome"/>
</dbReference>
<evidence type="ECO:0000313" key="6">
    <source>
        <dbReference type="Proteomes" id="UP000250125"/>
    </source>
</evidence>
<evidence type="ECO:0000313" key="5">
    <source>
        <dbReference type="EMBL" id="ASJ09593.1"/>
    </source>
</evidence>
<protein>
    <submittedName>
        <fullName evidence="5">NAD(P)H-flavin oxidoreductase</fullName>
    </submittedName>
</protein>
<keyword evidence="3" id="KW-0560">Oxidoreductase</keyword>
<dbReference type="OrthoDB" id="287850at2157"/>
<gene>
    <name evidence="5" type="ORF">A3L11_10265</name>
</gene>
<name>A0A2Z2MZS3_9EURY</name>
<feature type="domain" description="Nitroreductase" evidence="4">
    <location>
        <begin position="7"/>
        <end position="181"/>
    </location>
</feature>
<evidence type="ECO:0000259" key="4">
    <source>
        <dbReference type="Pfam" id="PF00881"/>
    </source>
</evidence>
<dbReference type="PANTHER" id="PTHR23026">
    <property type="entry name" value="NADPH NITROREDUCTASE"/>
    <property type="match status" value="1"/>
</dbReference>
<dbReference type="SUPFAM" id="SSF55469">
    <property type="entry name" value="FMN-dependent nitroreductase-like"/>
    <property type="match status" value="1"/>
</dbReference>
<keyword evidence="6" id="KW-1185">Reference proteome</keyword>
<dbReference type="InterPro" id="IPR000415">
    <property type="entry name" value="Nitroreductase-like"/>
</dbReference>
<dbReference type="InterPro" id="IPR029479">
    <property type="entry name" value="Nitroreductase"/>
</dbReference>
<evidence type="ECO:0000256" key="1">
    <source>
        <dbReference type="ARBA" id="ARBA00022630"/>
    </source>
</evidence>
<dbReference type="PANTHER" id="PTHR23026:SF90">
    <property type="entry name" value="IODOTYROSINE DEIODINASE 1"/>
    <property type="match status" value="1"/>
</dbReference>
<evidence type="ECO:0000256" key="3">
    <source>
        <dbReference type="ARBA" id="ARBA00023002"/>
    </source>
</evidence>
<keyword evidence="2" id="KW-0288">FMN</keyword>
<evidence type="ECO:0000256" key="2">
    <source>
        <dbReference type="ARBA" id="ARBA00022643"/>
    </source>
</evidence>
<keyword evidence="1" id="KW-0285">Flavoprotein</keyword>
<dbReference type="GeneID" id="33318626"/>
<reference evidence="5 6" key="1">
    <citation type="submission" date="2016-04" db="EMBL/GenBank/DDBJ databases">
        <title>Complete genome sequence of Thermococcus siculi type strain RG-20.</title>
        <authorList>
            <person name="Oger P.M."/>
        </authorList>
    </citation>
    <scope>NUCLEOTIDE SEQUENCE [LARGE SCALE GENOMIC DNA]</scope>
    <source>
        <strain evidence="5 6">RG-20</strain>
    </source>
</reference>
<dbReference type="RefSeq" id="WP_088856819.1">
    <property type="nucleotide sequence ID" value="NZ_CP015103.1"/>
</dbReference>
<dbReference type="GO" id="GO:0016491">
    <property type="term" value="F:oxidoreductase activity"/>
    <property type="evidence" value="ECO:0007669"/>
    <property type="project" value="UniProtKB-KW"/>
</dbReference>
<organism evidence="5 6">
    <name type="scientific">Thermococcus siculi</name>
    <dbReference type="NCBI Taxonomy" id="72803"/>
    <lineage>
        <taxon>Archaea</taxon>
        <taxon>Methanobacteriati</taxon>
        <taxon>Methanobacteriota</taxon>
        <taxon>Thermococci</taxon>
        <taxon>Thermococcales</taxon>
        <taxon>Thermococcaceae</taxon>
        <taxon>Thermococcus</taxon>
    </lineage>
</organism>
<dbReference type="Gene3D" id="3.40.109.10">
    <property type="entry name" value="NADH Oxidase"/>
    <property type="match status" value="1"/>
</dbReference>
<sequence>MELDEAITKRTSVRYFRDEPIGEETIKTLVEAAVRAPTASGLENWLFVVFQSEEARRKVFDLIAEGMVEYYRAVNLPEDKIGKLKRRLYEEGMYRAPAYIAVFIDRRVRFLKGEQFDEVEFIWSVESAAMAIENLMLKAVELGLGTVYIGVTNFKGIEEKVLQLAGLDENHYLVGLIPVGYPKDEPKPRKRRKGVEDVVVFL</sequence>
<dbReference type="Pfam" id="PF00881">
    <property type="entry name" value="Nitroreductase"/>
    <property type="match status" value="1"/>
</dbReference>